<reference evidence="1" key="1">
    <citation type="submission" date="2019-11" db="EMBL/GenBank/DDBJ databases">
        <authorList>
            <person name="Feng L."/>
        </authorList>
    </citation>
    <scope>NUCLEOTIDE SEQUENCE</scope>
    <source>
        <strain evidence="1">PclaraLFYP37</strain>
    </source>
</reference>
<evidence type="ECO:0000313" key="1">
    <source>
        <dbReference type="EMBL" id="VYT96697.1"/>
    </source>
</evidence>
<proteinExistence type="predicted"/>
<dbReference type="RefSeq" id="WP_281794797.1">
    <property type="nucleotide sequence ID" value="NZ_AP025941.1"/>
</dbReference>
<sequence length="85" mass="9239">MKKLKRFALNDARMLSREELAAIEGGLTITALDNCTLYTRGQACVYHMDSYGGGNGHTTVIIGTCEIKYEQVGTGNKFTATPFCA</sequence>
<name>A0A6N3B1X4_9BACT</name>
<protein>
    <submittedName>
        <fullName evidence="1">Uncharacterized protein</fullName>
    </submittedName>
</protein>
<gene>
    <name evidence="1" type="ORF">PCLFYP37_01591</name>
</gene>
<dbReference type="AlphaFoldDB" id="A0A6N3B1X4"/>
<dbReference type="EMBL" id="CACRUT010000008">
    <property type="protein sequence ID" value="VYT96697.1"/>
    <property type="molecule type" value="Genomic_DNA"/>
</dbReference>
<accession>A0A6N3B1X4</accession>
<organism evidence="1">
    <name type="scientific">Paraprevotella clara</name>
    <dbReference type="NCBI Taxonomy" id="454154"/>
    <lineage>
        <taxon>Bacteria</taxon>
        <taxon>Pseudomonadati</taxon>
        <taxon>Bacteroidota</taxon>
        <taxon>Bacteroidia</taxon>
        <taxon>Bacteroidales</taxon>
        <taxon>Prevotellaceae</taxon>
        <taxon>Paraprevotella</taxon>
    </lineage>
</organism>